<comment type="caution">
    <text evidence="1">The sequence shown here is derived from an EMBL/GenBank/DDBJ whole genome shotgun (WGS) entry which is preliminary data.</text>
</comment>
<accession>A0A1F6D461</accession>
<dbReference type="Pfam" id="PF14103">
    <property type="entry name" value="DUF4276"/>
    <property type="match status" value="1"/>
</dbReference>
<dbReference type="AlphaFoldDB" id="A0A1F6D461"/>
<dbReference type="Proteomes" id="UP000178606">
    <property type="component" value="Unassembled WGS sequence"/>
</dbReference>
<dbReference type="EMBL" id="MFKF01000040">
    <property type="protein sequence ID" value="OGG56219.1"/>
    <property type="molecule type" value="Genomic_DNA"/>
</dbReference>
<gene>
    <name evidence="1" type="ORF">A3F84_10135</name>
</gene>
<sequence length="200" mass="22362">MKVGMIFECGPDGADKKVCEHLARMLLPEIEISSVTLGNKPKLISECGLAAAQLLGEGCERVVIVWDLYPPWRKSGQRPCRRADREAIAQSLSRAGVRSRRVYLVCIAEELEAWLLADGRAISAVLSKSTHPVDVGDTKKPEQVSNPKKRLTRIFREKTGRLYVDRVHAEKIIQALSDLNRIKRCATFVRFAIKATGRKP</sequence>
<reference evidence="1 2" key="1">
    <citation type="journal article" date="2016" name="Nat. Commun.">
        <title>Thousands of microbial genomes shed light on interconnected biogeochemical processes in an aquifer system.</title>
        <authorList>
            <person name="Anantharaman K."/>
            <person name="Brown C.T."/>
            <person name="Hug L.A."/>
            <person name="Sharon I."/>
            <person name="Castelle C.J."/>
            <person name="Probst A.J."/>
            <person name="Thomas B.C."/>
            <person name="Singh A."/>
            <person name="Wilkins M.J."/>
            <person name="Karaoz U."/>
            <person name="Brodie E.L."/>
            <person name="Williams K.H."/>
            <person name="Hubbard S.S."/>
            <person name="Banfield J.F."/>
        </authorList>
    </citation>
    <scope>NUCLEOTIDE SEQUENCE [LARGE SCALE GENOMIC DNA]</scope>
    <source>
        <strain evidence="2">RIFCSPLOWO2_12_FULL_64_10</strain>
    </source>
</reference>
<name>A0A1F6D461_HANXR</name>
<evidence type="ECO:0008006" key="3">
    <source>
        <dbReference type="Google" id="ProtNLM"/>
    </source>
</evidence>
<protein>
    <recommendedName>
        <fullName evidence="3">DUF4276 family protein</fullName>
    </recommendedName>
</protein>
<organism evidence="1 2">
    <name type="scientific">Handelsmanbacteria sp. (strain RIFCSPLOWO2_12_FULL_64_10)</name>
    <dbReference type="NCBI Taxonomy" id="1817868"/>
    <lineage>
        <taxon>Bacteria</taxon>
        <taxon>Candidatus Handelsmaniibacteriota</taxon>
    </lineage>
</organism>
<evidence type="ECO:0000313" key="2">
    <source>
        <dbReference type="Proteomes" id="UP000178606"/>
    </source>
</evidence>
<proteinExistence type="predicted"/>
<dbReference type="InterPro" id="IPR025455">
    <property type="entry name" value="DUF4276"/>
</dbReference>
<evidence type="ECO:0000313" key="1">
    <source>
        <dbReference type="EMBL" id="OGG56219.1"/>
    </source>
</evidence>